<dbReference type="EMBL" id="LCHM01000014">
    <property type="protein sequence ID" value="KKT38044.1"/>
    <property type="molecule type" value="Genomic_DNA"/>
</dbReference>
<evidence type="ECO:0000256" key="1">
    <source>
        <dbReference type="SAM" id="MobiDB-lite"/>
    </source>
</evidence>
<feature type="region of interest" description="Disordered" evidence="1">
    <location>
        <begin position="72"/>
        <end position="91"/>
    </location>
</feature>
<reference evidence="2 3" key="1">
    <citation type="journal article" date="2015" name="Nature">
        <title>rRNA introns, odd ribosomes, and small enigmatic genomes across a large radiation of phyla.</title>
        <authorList>
            <person name="Brown C.T."/>
            <person name="Hug L.A."/>
            <person name="Thomas B.C."/>
            <person name="Sharon I."/>
            <person name="Castelle C.J."/>
            <person name="Singh A."/>
            <person name="Wilkins M.J."/>
            <person name="Williams K.H."/>
            <person name="Banfield J.F."/>
        </authorList>
    </citation>
    <scope>NUCLEOTIDE SEQUENCE [LARGE SCALE GENOMIC DNA]</scope>
</reference>
<comment type="caution">
    <text evidence="2">The sequence shown here is derived from an EMBL/GenBank/DDBJ whole genome shotgun (WGS) entry which is preliminary data.</text>
</comment>
<sequence length="91" mass="10091">MGKITAETKCGECFHCMTVGDINLNAPDRTGFMCVSEFGPNGAVDPALTPAENFRSDWQFTLAEKIENGEHSCGFRTPEEQQRWRSSGFKA</sequence>
<dbReference type="AlphaFoldDB" id="A0A0G1JRG4"/>
<dbReference type="Proteomes" id="UP000034617">
    <property type="component" value="Unassembled WGS sequence"/>
</dbReference>
<name>A0A0G1JRG4_9BACT</name>
<evidence type="ECO:0000313" key="2">
    <source>
        <dbReference type="EMBL" id="KKT38044.1"/>
    </source>
</evidence>
<protein>
    <submittedName>
        <fullName evidence="2">Uncharacterized protein</fullName>
    </submittedName>
</protein>
<proteinExistence type="predicted"/>
<accession>A0A0G1JRG4</accession>
<organism evidence="2 3">
    <name type="scientific">Candidatus Gottesmanbacteria bacterium GW2011_GWB1_44_11c</name>
    <dbReference type="NCBI Taxonomy" id="1618447"/>
    <lineage>
        <taxon>Bacteria</taxon>
        <taxon>Candidatus Gottesmaniibacteriota</taxon>
    </lineage>
</organism>
<gene>
    <name evidence="2" type="ORF">UW22_C0014G0003</name>
</gene>
<evidence type="ECO:0000313" key="3">
    <source>
        <dbReference type="Proteomes" id="UP000034617"/>
    </source>
</evidence>